<keyword evidence="2" id="KW-1185">Reference proteome</keyword>
<dbReference type="RefSeq" id="WP_255931361.1">
    <property type="nucleotide sequence ID" value="NZ_JANFNH010000039.1"/>
</dbReference>
<accession>A0ABT1PL04</accession>
<comment type="caution">
    <text evidence="1">The sequence shown here is derived from an EMBL/GenBank/DDBJ whole genome shotgun (WGS) entry which is preliminary data.</text>
</comment>
<sequence>MPLAATLEPEKVEDVFDLDVREFGGEADTEMRAFTDCTCVPISCCTCITCPNC</sequence>
<evidence type="ECO:0000313" key="2">
    <source>
        <dbReference type="Proteomes" id="UP001206206"/>
    </source>
</evidence>
<protein>
    <submittedName>
        <fullName evidence="1">Uncharacterized protein</fullName>
    </submittedName>
</protein>
<gene>
    <name evidence="1" type="ORF">NON19_25140</name>
</gene>
<reference evidence="1 2" key="1">
    <citation type="submission" date="2022-06" db="EMBL/GenBank/DDBJ databases">
        <title>Draft genome sequence of type strain Streptomyces rubrisoli DSM 42083.</title>
        <authorList>
            <person name="Duangmal K."/>
            <person name="Klaysubun C."/>
        </authorList>
    </citation>
    <scope>NUCLEOTIDE SEQUENCE [LARGE SCALE GENOMIC DNA]</scope>
    <source>
        <strain evidence="1 2">DSM 42083</strain>
    </source>
</reference>
<evidence type="ECO:0000313" key="1">
    <source>
        <dbReference type="EMBL" id="MCQ4045228.1"/>
    </source>
</evidence>
<organism evidence="1 2">
    <name type="scientific">Streptantibioticus rubrisoli</name>
    <dbReference type="NCBI Taxonomy" id="1387313"/>
    <lineage>
        <taxon>Bacteria</taxon>
        <taxon>Bacillati</taxon>
        <taxon>Actinomycetota</taxon>
        <taxon>Actinomycetes</taxon>
        <taxon>Kitasatosporales</taxon>
        <taxon>Streptomycetaceae</taxon>
        <taxon>Streptantibioticus</taxon>
    </lineage>
</organism>
<name>A0ABT1PL04_9ACTN</name>
<proteinExistence type="predicted"/>
<dbReference type="Proteomes" id="UP001206206">
    <property type="component" value="Unassembled WGS sequence"/>
</dbReference>
<dbReference type="EMBL" id="JANFNH010000039">
    <property type="protein sequence ID" value="MCQ4045228.1"/>
    <property type="molecule type" value="Genomic_DNA"/>
</dbReference>